<dbReference type="PANTHER" id="PTHR23333:SF20">
    <property type="entry name" value="NSFL1 COFACTOR P47"/>
    <property type="match status" value="1"/>
</dbReference>
<dbReference type="GO" id="GO:0005829">
    <property type="term" value="C:cytosol"/>
    <property type="evidence" value="ECO:0007669"/>
    <property type="project" value="TreeGrafter"/>
</dbReference>
<accession>A0AAV9DRW1</accession>
<evidence type="ECO:0000313" key="4">
    <source>
        <dbReference type="Proteomes" id="UP001180020"/>
    </source>
</evidence>
<dbReference type="GO" id="GO:0061025">
    <property type="term" value="P:membrane fusion"/>
    <property type="evidence" value="ECO:0007669"/>
    <property type="project" value="TreeGrafter"/>
</dbReference>
<dbReference type="EMBL" id="JAUJYO010000012">
    <property type="protein sequence ID" value="KAK1302737.1"/>
    <property type="molecule type" value="Genomic_DNA"/>
</dbReference>
<dbReference type="PANTHER" id="PTHR23333">
    <property type="entry name" value="UBX DOMAIN CONTAINING PROTEIN"/>
    <property type="match status" value="1"/>
</dbReference>
<reference evidence="3" key="1">
    <citation type="journal article" date="2023" name="Nat. Commun.">
        <title>Diploid and tetraploid genomes of Acorus and the evolution of monocots.</title>
        <authorList>
            <person name="Ma L."/>
            <person name="Liu K.W."/>
            <person name="Li Z."/>
            <person name="Hsiao Y.Y."/>
            <person name="Qi Y."/>
            <person name="Fu T."/>
            <person name="Tang G.D."/>
            <person name="Zhang D."/>
            <person name="Sun W.H."/>
            <person name="Liu D.K."/>
            <person name="Li Y."/>
            <person name="Chen G.Z."/>
            <person name="Liu X.D."/>
            <person name="Liao X.Y."/>
            <person name="Jiang Y.T."/>
            <person name="Yu X."/>
            <person name="Hao Y."/>
            <person name="Huang J."/>
            <person name="Zhao X.W."/>
            <person name="Ke S."/>
            <person name="Chen Y.Y."/>
            <person name="Wu W.L."/>
            <person name="Hsu J.L."/>
            <person name="Lin Y.F."/>
            <person name="Huang M.D."/>
            <person name="Li C.Y."/>
            <person name="Huang L."/>
            <person name="Wang Z.W."/>
            <person name="Zhao X."/>
            <person name="Zhong W.Y."/>
            <person name="Peng D.H."/>
            <person name="Ahmad S."/>
            <person name="Lan S."/>
            <person name="Zhang J.S."/>
            <person name="Tsai W.C."/>
            <person name="Van de Peer Y."/>
            <person name="Liu Z.J."/>
        </authorList>
    </citation>
    <scope>NUCLEOTIDE SEQUENCE</scope>
    <source>
        <strain evidence="3">CP</strain>
    </source>
</reference>
<dbReference type="PROSITE" id="PS51399">
    <property type="entry name" value="SEP"/>
    <property type="match status" value="1"/>
</dbReference>
<evidence type="ECO:0000259" key="2">
    <source>
        <dbReference type="PROSITE" id="PS51399"/>
    </source>
</evidence>
<proteinExistence type="predicted"/>
<dbReference type="Pfam" id="PF08059">
    <property type="entry name" value="SEP"/>
    <property type="match status" value="1"/>
</dbReference>
<dbReference type="GO" id="GO:0007030">
    <property type="term" value="P:Golgi organization"/>
    <property type="evidence" value="ECO:0007669"/>
    <property type="project" value="TreeGrafter"/>
</dbReference>
<protein>
    <recommendedName>
        <fullName evidence="2">SEP domain-containing protein</fullName>
    </recommendedName>
</protein>
<sequence length="98" mass="10740">MLVRDPTKGKPNDVDAIFDHAMQSGALQGPPEPPSQPSRSFTRTGRLLSGETTPSAPPREPESVSHNIVFWANGFTVDDGPLRRMDDPEIASFLEVMH</sequence>
<comment type="caution">
    <text evidence="3">The sequence shown here is derived from an EMBL/GenBank/DDBJ whole genome shotgun (WGS) entry which is preliminary data.</text>
</comment>
<keyword evidence="4" id="KW-1185">Reference proteome</keyword>
<dbReference type="Gene3D" id="3.30.420.210">
    <property type="entry name" value="SEP domain"/>
    <property type="match status" value="1"/>
</dbReference>
<dbReference type="GO" id="GO:0005634">
    <property type="term" value="C:nucleus"/>
    <property type="evidence" value="ECO:0007669"/>
    <property type="project" value="TreeGrafter"/>
</dbReference>
<dbReference type="GO" id="GO:0043130">
    <property type="term" value="F:ubiquitin binding"/>
    <property type="evidence" value="ECO:0007669"/>
    <property type="project" value="TreeGrafter"/>
</dbReference>
<evidence type="ECO:0000256" key="1">
    <source>
        <dbReference type="SAM" id="MobiDB-lite"/>
    </source>
</evidence>
<feature type="region of interest" description="Disordered" evidence="1">
    <location>
        <begin position="22"/>
        <end position="63"/>
    </location>
</feature>
<dbReference type="GO" id="GO:0031468">
    <property type="term" value="P:nuclear membrane reassembly"/>
    <property type="evidence" value="ECO:0007669"/>
    <property type="project" value="TreeGrafter"/>
</dbReference>
<reference evidence="3" key="2">
    <citation type="submission" date="2023-06" db="EMBL/GenBank/DDBJ databases">
        <authorList>
            <person name="Ma L."/>
            <person name="Liu K.-W."/>
            <person name="Li Z."/>
            <person name="Hsiao Y.-Y."/>
            <person name="Qi Y."/>
            <person name="Fu T."/>
            <person name="Tang G."/>
            <person name="Zhang D."/>
            <person name="Sun W.-H."/>
            <person name="Liu D.-K."/>
            <person name="Li Y."/>
            <person name="Chen G.-Z."/>
            <person name="Liu X.-D."/>
            <person name="Liao X.-Y."/>
            <person name="Jiang Y.-T."/>
            <person name="Yu X."/>
            <person name="Hao Y."/>
            <person name="Huang J."/>
            <person name="Zhao X.-W."/>
            <person name="Ke S."/>
            <person name="Chen Y.-Y."/>
            <person name="Wu W.-L."/>
            <person name="Hsu J.-L."/>
            <person name="Lin Y.-F."/>
            <person name="Huang M.-D."/>
            <person name="Li C.-Y."/>
            <person name="Huang L."/>
            <person name="Wang Z.-W."/>
            <person name="Zhao X."/>
            <person name="Zhong W.-Y."/>
            <person name="Peng D.-H."/>
            <person name="Ahmad S."/>
            <person name="Lan S."/>
            <person name="Zhang J.-S."/>
            <person name="Tsai W.-C."/>
            <person name="Van De Peer Y."/>
            <person name="Liu Z.-J."/>
        </authorList>
    </citation>
    <scope>NUCLEOTIDE SEQUENCE</scope>
    <source>
        <strain evidence="3">CP</strain>
        <tissue evidence="3">Leaves</tissue>
    </source>
</reference>
<dbReference type="GO" id="GO:0000045">
    <property type="term" value="P:autophagosome assembly"/>
    <property type="evidence" value="ECO:0007669"/>
    <property type="project" value="TreeGrafter"/>
</dbReference>
<dbReference type="AlphaFoldDB" id="A0AAV9DRW1"/>
<dbReference type="InterPro" id="IPR036241">
    <property type="entry name" value="NSFL1C_SEP_dom_sf"/>
</dbReference>
<evidence type="ECO:0000313" key="3">
    <source>
        <dbReference type="EMBL" id="KAK1302737.1"/>
    </source>
</evidence>
<dbReference type="InterPro" id="IPR012989">
    <property type="entry name" value="SEP_domain"/>
</dbReference>
<dbReference type="GO" id="GO:0043161">
    <property type="term" value="P:proteasome-mediated ubiquitin-dependent protein catabolic process"/>
    <property type="evidence" value="ECO:0007669"/>
    <property type="project" value="TreeGrafter"/>
</dbReference>
<organism evidence="3 4">
    <name type="scientific">Acorus calamus</name>
    <name type="common">Sweet flag</name>
    <dbReference type="NCBI Taxonomy" id="4465"/>
    <lineage>
        <taxon>Eukaryota</taxon>
        <taxon>Viridiplantae</taxon>
        <taxon>Streptophyta</taxon>
        <taxon>Embryophyta</taxon>
        <taxon>Tracheophyta</taxon>
        <taxon>Spermatophyta</taxon>
        <taxon>Magnoliopsida</taxon>
        <taxon>Liliopsida</taxon>
        <taxon>Acoraceae</taxon>
        <taxon>Acorus</taxon>
    </lineage>
</organism>
<feature type="domain" description="SEP" evidence="2">
    <location>
        <begin position="63"/>
        <end position="98"/>
    </location>
</feature>
<gene>
    <name evidence="3" type="ORF">QJS10_CPB12g00240</name>
</gene>
<dbReference type="SUPFAM" id="SSF102848">
    <property type="entry name" value="NSFL1 (p97 ATPase) cofactor p47, SEP domain"/>
    <property type="match status" value="1"/>
</dbReference>
<dbReference type="Proteomes" id="UP001180020">
    <property type="component" value="Unassembled WGS sequence"/>
</dbReference>
<name>A0AAV9DRW1_ACOCL</name>